<dbReference type="Proteomes" id="UP001385892">
    <property type="component" value="Unassembled WGS sequence"/>
</dbReference>
<dbReference type="PANTHER" id="PTHR39431:SF1">
    <property type="entry name" value="FRPA_C-RELATED PROTEIN"/>
    <property type="match status" value="1"/>
</dbReference>
<dbReference type="RefSeq" id="WP_340344802.1">
    <property type="nucleotide sequence ID" value="NZ_JBBKZT010000011.1"/>
</dbReference>
<keyword evidence="4" id="KW-1185">Reference proteome</keyword>
<keyword evidence="2" id="KW-0472">Membrane</keyword>
<evidence type="ECO:0000256" key="2">
    <source>
        <dbReference type="SAM" id="Phobius"/>
    </source>
</evidence>
<comment type="caution">
    <text evidence="3">The sequence shown here is derived from an EMBL/GenBank/DDBJ whole genome shotgun (WGS) entry which is preliminary data.</text>
</comment>
<protein>
    <submittedName>
        <fullName evidence="3">Uncharacterized protein</fullName>
    </submittedName>
</protein>
<feature type="transmembrane region" description="Helical" evidence="2">
    <location>
        <begin position="242"/>
        <end position="261"/>
    </location>
</feature>
<organism evidence="3 4">
    <name type="scientific">Variovorax rhizosphaerae</name>
    <dbReference type="NCBI Taxonomy" id="1836200"/>
    <lineage>
        <taxon>Bacteria</taxon>
        <taxon>Pseudomonadati</taxon>
        <taxon>Pseudomonadota</taxon>
        <taxon>Betaproteobacteria</taxon>
        <taxon>Burkholderiales</taxon>
        <taxon>Comamonadaceae</taxon>
        <taxon>Variovorax</taxon>
    </lineage>
</organism>
<gene>
    <name evidence="3" type="ORF">WKW82_23745</name>
</gene>
<keyword evidence="2" id="KW-0812">Transmembrane</keyword>
<proteinExistence type="predicted"/>
<feature type="transmembrane region" description="Helical" evidence="2">
    <location>
        <begin position="309"/>
        <end position="332"/>
    </location>
</feature>
<evidence type="ECO:0000256" key="1">
    <source>
        <dbReference type="SAM" id="MobiDB-lite"/>
    </source>
</evidence>
<dbReference type="EMBL" id="JBBKZT010000011">
    <property type="protein sequence ID" value="MEJ8849680.1"/>
    <property type="molecule type" value="Genomic_DNA"/>
</dbReference>
<name>A0ABU8WS56_9BURK</name>
<accession>A0ABU8WS56</accession>
<feature type="region of interest" description="Disordered" evidence="1">
    <location>
        <begin position="593"/>
        <end position="614"/>
    </location>
</feature>
<evidence type="ECO:0000313" key="4">
    <source>
        <dbReference type="Proteomes" id="UP001385892"/>
    </source>
</evidence>
<keyword evidence="2" id="KW-1133">Transmembrane helix</keyword>
<sequence>MTYSGSVAGGIGSSDVVNWLKANSPDARLIGNTELAKFLNGDIFKQHVSTVFGSNPDIRGTPAYDFVGGDPQSSLWATSSKNFVDGAEGSVRSITPFADPSRVWAQTEFETFLNDPKATDLWGVSREAFIGFRDLLTRVGIEPGDALTAARDLATFISREKLGGIDIARDASGNITWVDAAKLLGDPAAAKPIPADATIGSLGDLMGALSKSQLGELSSLSSAMDAVSNNQTFWRGIGATEAGLGVLGAFALGFTAAEAAIRAKEAYDMDDPITAQTIVRDWSLGTVGAMAAGGLAFEGAAMLLVPLALLGPIGIGAGIIGALGTSLLAAYWGHQAGIGFGEAISSAVNSLFSGALNWVPPRRDPLVLDLNGNGITTSGINPNAPILFDQDGDGTKTATGWIASGEAIVVRDLDGNGTIDSGRDLFGDNTILTHGARAGQKAANGFEALADLDANANGVADGKFDSHDVAFSSVKLWKDLNQDGVSQANELLSFADLGVASINVAGTASNVNLGGGNTQTFSGSFTKADGTVGSSGTAHMAGSLLLANNNFYREFTDDPAVSTEAAALPQMTGSGAVRDLRPSWAPHRHWRCRPNWRSSPPAPPKRSNKPAWMP</sequence>
<reference evidence="3 4" key="1">
    <citation type="submission" date="2024-03" db="EMBL/GenBank/DDBJ databases">
        <title>Novel species of the genus Variovorax.</title>
        <authorList>
            <person name="Liu Q."/>
            <person name="Xin Y.-H."/>
        </authorList>
    </citation>
    <scope>NUCLEOTIDE SEQUENCE [LARGE SCALE GENOMIC DNA]</scope>
    <source>
        <strain evidence="3 4">KACC 18900</strain>
    </source>
</reference>
<dbReference type="PANTHER" id="PTHR39431">
    <property type="entry name" value="FRPA/C-RELATED PROTEIN"/>
    <property type="match status" value="1"/>
</dbReference>
<feature type="transmembrane region" description="Helical" evidence="2">
    <location>
        <begin position="282"/>
        <end position="303"/>
    </location>
</feature>
<evidence type="ECO:0000313" key="3">
    <source>
        <dbReference type="EMBL" id="MEJ8849680.1"/>
    </source>
</evidence>